<protein>
    <submittedName>
        <fullName evidence="1">Uncharacterized protein</fullName>
    </submittedName>
</protein>
<dbReference type="AlphaFoldDB" id="A0A2P2NI28"/>
<dbReference type="EMBL" id="GGEC01061661">
    <property type="protein sequence ID" value="MBX42145.1"/>
    <property type="molecule type" value="Transcribed_RNA"/>
</dbReference>
<reference evidence="1" key="1">
    <citation type="submission" date="2018-02" db="EMBL/GenBank/DDBJ databases">
        <title>Rhizophora mucronata_Transcriptome.</title>
        <authorList>
            <person name="Meera S.P."/>
            <person name="Sreeshan A."/>
            <person name="Augustine A."/>
        </authorList>
    </citation>
    <scope>NUCLEOTIDE SEQUENCE</scope>
    <source>
        <tissue evidence="1">Leaf</tissue>
    </source>
</reference>
<proteinExistence type="predicted"/>
<sequence>MLPSEAFIVMSVWAFNSCRL</sequence>
<name>A0A2P2NI28_RHIMU</name>
<organism evidence="1">
    <name type="scientific">Rhizophora mucronata</name>
    <name type="common">Asiatic mangrove</name>
    <dbReference type="NCBI Taxonomy" id="61149"/>
    <lineage>
        <taxon>Eukaryota</taxon>
        <taxon>Viridiplantae</taxon>
        <taxon>Streptophyta</taxon>
        <taxon>Embryophyta</taxon>
        <taxon>Tracheophyta</taxon>
        <taxon>Spermatophyta</taxon>
        <taxon>Magnoliopsida</taxon>
        <taxon>eudicotyledons</taxon>
        <taxon>Gunneridae</taxon>
        <taxon>Pentapetalae</taxon>
        <taxon>rosids</taxon>
        <taxon>fabids</taxon>
        <taxon>Malpighiales</taxon>
        <taxon>Rhizophoraceae</taxon>
        <taxon>Rhizophora</taxon>
    </lineage>
</organism>
<accession>A0A2P2NI28</accession>
<evidence type="ECO:0000313" key="1">
    <source>
        <dbReference type="EMBL" id="MBX42145.1"/>
    </source>
</evidence>